<protein>
    <submittedName>
        <fullName evidence="4">Ubiquinol-cytochrome C chaperone</fullName>
    </submittedName>
</protein>
<dbReference type="PIRSF" id="PIRSF032079">
    <property type="entry name" value="UCP032079"/>
    <property type="match status" value="1"/>
</dbReference>
<sequence length="173" mass="19464">MLQRLFRPAARDAARPLYDAVVAQARQPVFYAEIGVPDTPEGRYDLIVLHVILVLRRLRAEGEDGRRFGQHLFDTLFRDMDRSLREMGVGDLIVPKRIRKMGEAFYGRAGRYEPALEARDEAALAEGIAANILGRDPDAQARRLAQYALAAEATLRDAAYDDLRRGELAWPTA</sequence>
<dbReference type="PANTHER" id="PTHR12184:SF1">
    <property type="entry name" value="UBIQUINOL-CYTOCHROME-C REDUCTASE COMPLEX ASSEMBLY FACTOR 1"/>
    <property type="match status" value="1"/>
</dbReference>
<feature type="domain" description="Ubiquinol-cytochrome c chaperone" evidence="3">
    <location>
        <begin position="33"/>
        <end position="170"/>
    </location>
</feature>
<evidence type="ECO:0000313" key="4">
    <source>
        <dbReference type="EMBL" id="ESR23276.1"/>
    </source>
</evidence>
<evidence type="ECO:0000256" key="2">
    <source>
        <dbReference type="ARBA" id="ARBA00006436"/>
    </source>
</evidence>
<proteinExistence type="inferred from homology"/>
<comment type="similarity">
    <text evidence="1">Belongs to the CBP3 family.</text>
</comment>
<dbReference type="RefSeq" id="WP_023433462.1">
    <property type="nucleotide sequence ID" value="NZ_AWXZ01000039.1"/>
</dbReference>
<evidence type="ECO:0000256" key="1">
    <source>
        <dbReference type="ARBA" id="ARBA00006407"/>
    </source>
</evidence>
<comment type="caution">
    <text evidence="4">The sequence shown here is derived from an EMBL/GenBank/DDBJ whole genome shotgun (WGS) entry which is preliminary data.</text>
</comment>
<comment type="similarity">
    <text evidence="2">Belongs to the UPF0174 family.</text>
</comment>
<dbReference type="STRING" id="631454.N177_3344"/>
<dbReference type="eggNOG" id="COG5452">
    <property type="taxonomic scope" value="Bacteria"/>
</dbReference>
<name>V4RAS0_9HYPH</name>
<dbReference type="Proteomes" id="UP000017819">
    <property type="component" value="Unassembled WGS sequence"/>
</dbReference>
<evidence type="ECO:0000313" key="5">
    <source>
        <dbReference type="Proteomes" id="UP000017819"/>
    </source>
</evidence>
<accession>V4RAS0</accession>
<dbReference type="PATRIC" id="fig|631454.5.peg.3304"/>
<dbReference type="Pfam" id="PF03981">
    <property type="entry name" value="Ubiq_cyt_C_chap"/>
    <property type="match status" value="1"/>
</dbReference>
<dbReference type="AlphaFoldDB" id="V4RAS0"/>
<dbReference type="InterPro" id="IPR021150">
    <property type="entry name" value="Ubiq_cyt_c_chap"/>
</dbReference>
<dbReference type="InterPro" id="IPR014569">
    <property type="entry name" value="Ubq_cyt-c_CBP3-rel"/>
</dbReference>
<dbReference type="PANTHER" id="PTHR12184">
    <property type="entry name" value="UBIQUINOL-CYTOCHROME C REDUCTASE COMPLEX ASSEMBLY FACTOR 1 FAMILY MEMBER"/>
    <property type="match status" value="1"/>
</dbReference>
<dbReference type="EMBL" id="AWXZ01000039">
    <property type="protein sequence ID" value="ESR23276.1"/>
    <property type="molecule type" value="Genomic_DNA"/>
</dbReference>
<dbReference type="OrthoDB" id="7158889at2"/>
<dbReference type="InterPro" id="IPR007129">
    <property type="entry name" value="Ubiqinol_cyt_c_chaperone_CPB3"/>
</dbReference>
<gene>
    <name evidence="4" type="ORF">N177_3344</name>
</gene>
<keyword evidence="5" id="KW-1185">Reference proteome</keyword>
<evidence type="ECO:0000259" key="3">
    <source>
        <dbReference type="Pfam" id="PF03981"/>
    </source>
</evidence>
<organism evidence="4 5">
    <name type="scientific">Lutibaculum baratangense AMV1</name>
    <dbReference type="NCBI Taxonomy" id="631454"/>
    <lineage>
        <taxon>Bacteria</taxon>
        <taxon>Pseudomonadati</taxon>
        <taxon>Pseudomonadota</taxon>
        <taxon>Alphaproteobacteria</taxon>
        <taxon>Hyphomicrobiales</taxon>
        <taxon>Tepidamorphaceae</taxon>
        <taxon>Lutibaculum</taxon>
    </lineage>
</organism>
<reference evidence="4 5" key="1">
    <citation type="journal article" date="2014" name="Genome Announc.">
        <title>Draft Genome Sequence of Lutibaculum baratangense Strain AMV1T, Isolated from a Mud Volcano in Andamans, India.</title>
        <authorList>
            <person name="Singh A."/>
            <person name="Sreenivas A."/>
            <person name="Sathyanarayana Reddy G."/>
            <person name="Pinnaka A.K."/>
            <person name="Shivaji S."/>
        </authorList>
    </citation>
    <scope>NUCLEOTIDE SEQUENCE [LARGE SCALE GENOMIC DNA]</scope>
    <source>
        <strain evidence="4 5">AMV1</strain>
    </source>
</reference>